<dbReference type="InterPro" id="IPR011006">
    <property type="entry name" value="CheY-like_superfamily"/>
</dbReference>
<dbReference type="SMART" id="SM00448">
    <property type="entry name" value="REC"/>
    <property type="match status" value="1"/>
</dbReference>
<dbReference type="Proteomes" id="UP001180616">
    <property type="component" value="Chromosome"/>
</dbReference>
<evidence type="ECO:0000259" key="6">
    <source>
        <dbReference type="PROSITE" id="PS50043"/>
    </source>
</evidence>
<dbReference type="PROSITE" id="PS00622">
    <property type="entry name" value="HTH_LUXR_1"/>
    <property type="match status" value="1"/>
</dbReference>
<feature type="modified residue" description="4-aspartylphosphate" evidence="5">
    <location>
        <position position="57"/>
    </location>
</feature>
<evidence type="ECO:0000256" key="2">
    <source>
        <dbReference type="ARBA" id="ARBA00023015"/>
    </source>
</evidence>
<dbReference type="InterPro" id="IPR001789">
    <property type="entry name" value="Sig_transdc_resp-reg_receiver"/>
</dbReference>
<accession>A0ABY9QZI4</accession>
<keyword evidence="4" id="KW-0804">Transcription</keyword>
<dbReference type="Pfam" id="PF00072">
    <property type="entry name" value="Response_reg"/>
    <property type="match status" value="1"/>
</dbReference>
<dbReference type="SUPFAM" id="SSF46894">
    <property type="entry name" value="C-terminal effector domain of the bipartite response regulators"/>
    <property type="match status" value="1"/>
</dbReference>
<dbReference type="PANTHER" id="PTHR43214:SF41">
    <property type="entry name" value="NITRATE_NITRITE RESPONSE REGULATOR PROTEIN NARP"/>
    <property type="match status" value="1"/>
</dbReference>
<dbReference type="PANTHER" id="PTHR43214">
    <property type="entry name" value="TWO-COMPONENT RESPONSE REGULATOR"/>
    <property type="match status" value="1"/>
</dbReference>
<name>A0ABY9QZI4_9BACT</name>
<evidence type="ECO:0000313" key="9">
    <source>
        <dbReference type="Proteomes" id="UP001180616"/>
    </source>
</evidence>
<keyword evidence="2" id="KW-0805">Transcription regulation</keyword>
<gene>
    <name evidence="8" type="ORF">KPS_001898</name>
</gene>
<proteinExistence type="predicted"/>
<keyword evidence="9" id="KW-1185">Reference proteome</keyword>
<dbReference type="PROSITE" id="PS50043">
    <property type="entry name" value="HTH_LUXR_2"/>
    <property type="match status" value="1"/>
</dbReference>
<evidence type="ECO:0000256" key="3">
    <source>
        <dbReference type="ARBA" id="ARBA00023125"/>
    </source>
</evidence>
<organism evidence="8 9">
    <name type="scientific">Nitratidesulfovibrio liaohensis</name>
    <dbReference type="NCBI Taxonomy" id="2604158"/>
    <lineage>
        <taxon>Bacteria</taxon>
        <taxon>Pseudomonadati</taxon>
        <taxon>Thermodesulfobacteriota</taxon>
        <taxon>Desulfovibrionia</taxon>
        <taxon>Desulfovibrionales</taxon>
        <taxon>Desulfovibrionaceae</taxon>
        <taxon>Nitratidesulfovibrio</taxon>
    </lineage>
</organism>
<evidence type="ECO:0000259" key="7">
    <source>
        <dbReference type="PROSITE" id="PS50110"/>
    </source>
</evidence>
<dbReference type="InterPro" id="IPR039420">
    <property type="entry name" value="WalR-like"/>
</dbReference>
<dbReference type="CDD" id="cd17535">
    <property type="entry name" value="REC_NarL-like"/>
    <property type="match status" value="1"/>
</dbReference>
<keyword evidence="3" id="KW-0238">DNA-binding</keyword>
<dbReference type="CDD" id="cd06170">
    <property type="entry name" value="LuxR_C_like"/>
    <property type="match status" value="1"/>
</dbReference>
<dbReference type="InterPro" id="IPR016032">
    <property type="entry name" value="Sig_transdc_resp-reg_C-effctor"/>
</dbReference>
<keyword evidence="1 5" id="KW-0597">Phosphoprotein</keyword>
<dbReference type="PRINTS" id="PR00038">
    <property type="entry name" value="HTHLUXR"/>
</dbReference>
<evidence type="ECO:0000256" key="5">
    <source>
        <dbReference type="PROSITE-ProRule" id="PRU00169"/>
    </source>
</evidence>
<dbReference type="SUPFAM" id="SSF52172">
    <property type="entry name" value="CheY-like"/>
    <property type="match status" value="1"/>
</dbReference>
<dbReference type="EMBL" id="CP133659">
    <property type="protein sequence ID" value="WMW63929.1"/>
    <property type="molecule type" value="Genomic_DNA"/>
</dbReference>
<dbReference type="Pfam" id="PF00196">
    <property type="entry name" value="GerE"/>
    <property type="match status" value="1"/>
</dbReference>
<dbReference type="InterPro" id="IPR058245">
    <property type="entry name" value="NreC/VraR/RcsB-like_REC"/>
</dbReference>
<feature type="domain" description="Response regulatory" evidence="7">
    <location>
        <begin position="2"/>
        <end position="122"/>
    </location>
</feature>
<dbReference type="RefSeq" id="WP_309540053.1">
    <property type="nucleotide sequence ID" value="NZ_CP133659.1"/>
</dbReference>
<sequence>MRFLIVDDHAVVRKGIIEIVHDFVPDIAPDLTFDEATTAAEALRLAARQRHDLILLDISLPDDSGLATLARLKEEDPERPVLILSVHREDEYVVHAFRNGADGYITKSSAPEELREAVTRILEGDVYISPTVAAALATAATGRMRGSAGHGGADGGMPPYGGGVPNGLGGLAALLSAREYEVIARLAQGATVAEIARVMNLSGKTVSTYKTRAMRKLNITNQAELLRFAMRHGLSM</sequence>
<dbReference type="Gene3D" id="3.40.50.2300">
    <property type="match status" value="1"/>
</dbReference>
<protein>
    <submittedName>
        <fullName evidence="8">Response regulator transcription factor</fullName>
    </submittedName>
</protein>
<evidence type="ECO:0000256" key="1">
    <source>
        <dbReference type="ARBA" id="ARBA00022553"/>
    </source>
</evidence>
<feature type="domain" description="HTH luxR-type" evidence="6">
    <location>
        <begin position="168"/>
        <end position="233"/>
    </location>
</feature>
<dbReference type="PROSITE" id="PS50110">
    <property type="entry name" value="RESPONSE_REGULATORY"/>
    <property type="match status" value="1"/>
</dbReference>
<dbReference type="InterPro" id="IPR000792">
    <property type="entry name" value="Tscrpt_reg_LuxR_C"/>
</dbReference>
<evidence type="ECO:0000256" key="4">
    <source>
        <dbReference type="ARBA" id="ARBA00023163"/>
    </source>
</evidence>
<dbReference type="SMART" id="SM00421">
    <property type="entry name" value="HTH_LUXR"/>
    <property type="match status" value="1"/>
</dbReference>
<evidence type="ECO:0000313" key="8">
    <source>
        <dbReference type="EMBL" id="WMW63929.1"/>
    </source>
</evidence>
<reference evidence="8" key="1">
    <citation type="submission" date="2023-09" db="EMBL/GenBank/DDBJ databases">
        <authorList>
            <consortium name="CW5 consortium"/>
            <person name="Lu C.-W."/>
        </authorList>
    </citation>
    <scope>NUCLEOTIDE SEQUENCE</scope>
    <source>
        <strain evidence="8">KPS</strain>
    </source>
</reference>